<feature type="region of interest" description="Disordered" evidence="1">
    <location>
        <begin position="182"/>
        <end position="218"/>
    </location>
</feature>
<dbReference type="RefSeq" id="WP_380705430.1">
    <property type="nucleotide sequence ID" value="NZ_JBHSAP010000015.1"/>
</dbReference>
<evidence type="ECO:0000256" key="2">
    <source>
        <dbReference type="SAM" id="Phobius"/>
    </source>
</evidence>
<gene>
    <name evidence="3" type="ORF">ACFOUO_12520</name>
</gene>
<keyword evidence="2" id="KW-1133">Transmembrane helix</keyword>
<organism evidence="3 4">
    <name type="scientific">Salinithrix halophila</name>
    <dbReference type="NCBI Taxonomy" id="1485204"/>
    <lineage>
        <taxon>Bacteria</taxon>
        <taxon>Bacillati</taxon>
        <taxon>Bacillota</taxon>
        <taxon>Bacilli</taxon>
        <taxon>Bacillales</taxon>
        <taxon>Thermoactinomycetaceae</taxon>
        <taxon>Salinithrix</taxon>
    </lineage>
</organism>
<dbReference type="Pfam" id="PF19136">
    <property type="entry name" value="DUF5819"/>
    <property type="match status" value="1"/>
</dbReference>
<accession>A0ABV8JLM5</accession>
<keyword evidence="4" id="KW-1185">Reference proteome</keyword>
<keyword evidence="2" id="KW-0472">Membrane</keyword>
<dbReference type="InterPro" id="IPR043857">
    <property type="entry name" value="DUF5819"/>
</dbReference>
<evidence type="ECO:0000313" key="4">
    <source>
        <dbReference type="Proteomes" id="UP001595843"/>
    </source>
</evidence>
<comment type="caution">
    <text evidence="3">The sequence shown here is derived from an EMBL/GenBank/DDBJ whole genome shotgun (WGS) entry which is preliminary data.</text>
</comment>
<evidence type="ECO:0000256" key="1">
    <source>
        <dbReference type="SAM" id="MobiDB-lite"/>
    </source>
</evidence>
<dbReference type="Proteomes" id="UP001595843">
    <property type="component" value="Unassembled WGS sequence"/>
</dbReference>
<feature type="transmembrane region" description="Helical" evidence="2">
    <location>
        <begin position="21"/>
        <end position="45"/>
    </location>
</feature>
<evidence type="ECO:0000313" key="3">
    <source>
        <dbReference type="EMBL" id="MFC4077622.1"/>
    </source>
</evidence>
<keyword evidence="2" id="KW-0812">Transmembrane</keyword>
<sequence>MEENNPARPAEVIKSVIAKRWALRLWIVLLAGIFVLHFSLTAFYLTPDNTLKVRWWEPLNRYMDPLFTQNWKLFAPNPVSQHKDLWVKIRYVQPDGNLRETGWKNITRPIFREKQTARISSEGRVIRYFHAGMRSFEEKDPLQQKKGKWMLIRAASTAVATRFPDKEIRKVKARIVTNTFPRFKERRQPDDRGPLQFRETEWRDYAPVKSPAEKEWPR</sequence>
<reference evidence="4" key="1">
    <citation type="journal article" date="2019" name="Int. J. Syst. Evol. Microbiol.">
        <title>The Global Catalogue of Microorganisms (GCM) 10K type strain sequencing project: providing services to taxonomists for standard genome sequencing and annotation.</title>
        <authorList>
            <consortium name="The Broad Institute Genomics Platform"/>
            <consortium name="The Broad Institute Genome Sequencing Center for Infectious Disease"/>
            <person name="Wu L."/>
            <person name="Ma J."/>
        </authorList>
    </citation>
    <scope>NUCLEOTIDE SEQUENCE [LARGE SCALE GENOMIC DNA]</scope>
    <source>
        <strain evidence="4">IBRC-M 10813</strain>
    </source>
</reference>
<proteinExistence type="predicted"/>
<dbReference type="EMBL" id="JBHSAP010000015">
    <property type="protein sequence ID" value="MFC4077622.1"/>
    <property type="molecule type" value="Genomic_DNA"/>
</dbReference>
<name>A0ABV8JLM5_9BACL</name>
<protein>
    <submittedName>
        <fullName evidence="3">DUF5819 family protein</fullName>
    </submittedName>
</protein>